<dbReference type="InterPro" id="IPR036890">
    <property type="entry name" value="HATPase_C_sf"/>
</dbReference>
<keyword evidence="1" id="KW-0808">Transferase</keyword>
<gene>
    <name evidence="3" type="ORF">BST47_15245</name>
</gene>
<proteinExistence type="predicted"/>
<reference evidence="3 4" key="1">
    <citation type="submission" date="2017-02" db="EMBL/GenBank/DDBJ databases">
        <title>The new phylogeny of genus Mycobacterium.</title>
        <authorList>
            <person name="Tortoli E."/>
            <person name="Trovato A."/>
            <person name="Cirillo D.M."/>
        </authorList>
    </citation>
    <scope>NUCLEOTIDE SEQUENCE [LARGE SCALE GENOMIC DNA]</scope>
    <source>
        <strain evidence="3 4">DSM 44338</strain>
    </source>
</reference>
<dbReference type="OrthoDB" id="5243175at2"/>
<keyword evidence="1" id="KW-0723">Serine/threonine-protein kinase</keyword>
<dbReference type="GO" id="GO:0004674">
    <property type="term" value="F:protein serine/threonine kinase activity"/>
    <property type="evidence" value="ECO:0007669"/>
    <property type="project" value="UniProtKB-KW"/>
</dbReference>
<dbReference type="STRING" id="75922.BST47_15245"/>
<dbReference type="RefSeq" id="WP_083126356.1">
    <property type="nucleotide sequence ID" value="NZ_MVIM01000007.1"/>
</dbReference>
<organism evidence="3 4">
    <name type="scientific">Mycolicibacterium tusciae</name>
    <dbReference type="NCBI Taxonomy" id="75922"/>
    <lineage>
        <taxon>Bacteria</taxon>
        <taxon>Bacillati</taxon>
        <taxon>Actinomycetota</taxon>
        <taxon>Actinomycetes</taxon>
        <taxon>Mycobacteriales</taxon>
        <taxon>Mycobacteriaceae</taxon>
        <taxon>Mycolicibacterium</taxon>
    </lineage>
</organism>
<evidence type="ECO:0000313" key="4">
    <source>
        <dbReference type="Proteomes" id="UP000192411"/>
    </source>
</evidence>
<dbReference type="Pfam" id="PF13581">
    <property type="entry name" value="HATPase_c_2"/>
    <property type="match status" value="1"/>
</dbReference>
<evidence type="ECO:0000259" key="2">
    <source>
        <dbReference type="Pfam" id="PF13581"/>
    </source>
</evidence>
<dbReference type="EMBL" id="MVIM01000007">
    <property type="protein sequence ID" value="ORB64658.1"/>
    <property type="molecule type" value="Genomic_DNA"/>
</dbReference>
<dbReference type="Gene3D" id="3.30.565.10">
    <property type="entry name" value="Histidine kinase-like ATPase, C-terminal domain"/>
    <property type="match status" value="1"/>
</dbReference>
<evidence type="ECO:0000313" key="3">
    <source>
        <dbReference type="EMBL" id="ORB64658.1"/>
    </source>
</evidence>
<dbReference type="Proteomes" id="UP000192411">
    <property type="component" value="Unassembled WGS sequence"/>
</dbReference>
<comment type="caution">
    <text evidence="3">The sequence shown here is derived from an EMBL/GenBank/DDBJ whole genome shotgun (WGS) entry which is preliminary data.</text>
</comment>
<keyword evidence="4" id="KW-1185">Reference proteome</keyword>
<evidence type="ECO:0000256" key="1">
    <source>
        <dbReference type="ARBA" id="ARBA00022527"/>
    </source>
</evidence>
<dbReference type="PANTHER" id="PTHR35526">
    <property type="entry name" value="ANTI-SIGMA-F FACTOR RSBW-RELATED"/>
    <property type="match status" value="1"/>
</dbReference>
<dbReference type="PANTHER" id="PTHR35526:SF3">
    <property type="entry name" value="ANTI-SIGMA-F FACTOR RSBW"/>
    <property type="match status" value="1"/>
</dbReference>
<dbReference type="AlphaFoldDB" id="A0A1X0JNZ3"/>
<dbReference type="SUPFAM" id="SSF55874">
    <property type="entry name" value="ATPase domain of HSP90 chaperone/DNA topoisomerase II/histidine kinase"/>
    <property type="match status" value="1"/>
</dbReference>
<dbReference type="InterPro" id="IPR050267">
    <property type="entry name" value="Anti-sigma-factor_SerPK"/>
</dbReference>
<name>A0A1X0JNZ3_9MYCO</name>
<protein>
    <submittedName>
        <fullName evidence="3">Anti-sigma regulatory factor</fullName>
    </submittedName>
</protein>
<sequence length="138" mass="14817">MAIDACSRPVGSLRIEVPAVAEQLAEIRRRLTDWLEPIGISAAGVADIVLVVNEACTNCIEHAYRDVDAGAILVDASHEYDQIIIDVIDHGAWKNPPNQPSTRGHGLPIMRAMSAGMDVKSSSEGTTVRLTFDPAAQN</sequence>
<accession>A0A1X0JNZ3</accession>
<feature type="domain" description="Histidine kinase/HSP90-like ATPase" evidence="2">
    <location>
        <begin position="18"/>
        <end position="132"/>
    </location>
</feature>
<dbReference type="CDD" id="cd16936">
    <property type="entry name" value="HATPase_RsbW-like"/>
    <property type="match status" value="1"/>
</dbReference>
<dbReference type="InterPro" id="IPR003594">
    <property type="entry name" value="HATPase_dom"/>
</dbReference>
<keyword evidence="1" id="KW-0418">Kinase</keyword>